<protein>
    <submittedName>
        <fullName evidence="2">Uncharacterized protein</fullName>
    </submittedName>
</protein>
<name>A0ABD6EIK7_9BILA</name>
<accession>A0ABD6EIK7</accession>
<reference evidence="2 3" key="1">
    <citation type="submission" date="2024-08" db="EMBL/GenBank/DDBJ databases">
        <title>Gnathostoma spinigerum genome.</title>
        <authorList>
            <person name="Gonzalez-Bertolin B."/>
            <person name="Monzon S."/>
            <person name="Zaballos A."/>
            <person name="Jimenez P."/>
            <person name="Dekumyoy P."/>
            <person name="Varona S."/>
            <person name="Cuesta I."/>
            <person name="Sumanam S."/>
            <person name="Adisakwattana P."/>
            <person name="Gasser R.B."/>
            <person name="Hernandez-Gonzalez A."/>
            <person name="Young N.D."/>
            <person name="Perteguer M.J."/>
        </authorList>
    </citation>
    <scope>NUCLEOTIDE SEQUENCE [LARGE SCALE GENOMIC DNA]</scope>
    <source>
        <strain evidence="2">AL3</strain>
        <tissue evidence="2">Liver</tissue>
    </source>
</reference>
<sequence>MSKKGSELPVQLNDSDISQHSVRKRASPNNINTRKDLTVCATTLIAAVGSSSSKVRRISHPPTDQCLHVLFSLIRYGRSAFLRVSSLTFRRSN</sequence>
<gene>
    <name evidence="2" type="ORF">AB6A40_006437</name>
</gene>
<comment type="caution">
    <text evidence="2">The sequence shown here is derived from an EMBL/GenBank/DDBJ whole genome shotgun (WGS) entry which is preliminary data.</text>
</comment>
<evidence type="ECO:0000256" key="1">
    <source>
        <dbReference type="SAM" id="MobiDB-lite"/>
    </source>
</evidence>
<proteinExistence type="predicted"/>
<dbReference type="AlphaFoldDB" id="A0ABD6EIK7"/>
<keyword evidence="3" id="KW-1185">Reference proteome</keyword>
<dbReference type="Proteomes" id="UP001608902">
    <property type="component" value="Unassembled WGS sequence"/>
</dbReference>
<evidence type="ECO:0000313" key="2">
    <source>
        <dbReference type="EMBL" id="MFH4979728.1"/>
    </source>
</evidence>
<feature type="region of interest" description="Disordered" evidence="1">
    <location>
        <begin position="1"/>
        <end position="30"/>
    </location>
</feature>
<dbReference type="EMBL" id="JBGFUD010004569">
    <property type="protein sequence ID" value="MFH4979728.1"/>
    <property type="molecule type" value="Genomic_DNA"/>
</dbReference>
<organism evidence="2 3">
    <name type="scientific">Gnathostoma spinigerum</name>
    <dbReference type="NCBI Taxonomy" id="75299"/>
    <lineage>
        <taxon>Eukaryota</taxon>
        <taxon>Metazoa</taxon>
        <taxon>Ecdysozoa</taxon>
        <taxon>Nematoda</taxon>
        <taxon>Chromadorea</taxon>
        <taxon>Rhabditida</taxon>
        <taxon>Spirurina</taxon>
        <taxon>Gnathostomatomorpha</taxon>
        <taxon>Gnathostomatoidea</taxon>
        <taxon>Gnathostomatidae</taxon>
        <taxon>Gnathostoma</taxon>
    </lineage>
</organism>
<evidence type="ECO:0000313" key="3">
    <source>
        <dbReference type="Proteomes" id="UP001608902"/>
    </source>
</evidence>